<comment type="catalytic activity">
    <reaction evidence="11">
        <text>alpha-NAD(+) + H2O = ADP-D-ribose + nicotinamide + H(+)</text>
        <dbReference type="Rhea" id="RHEA:68792"/>
        <dbReference type="ChEBI" id="CHEBI:15377"/>
        <dbReference type="ChEBI" id="CHEBI:15378"/>
        <dbReference type="ChEBI" id="CHEBI:17154"/>
        <dbReference type="ChEBI" id="CHEBI:57967"/>
        <dbReference type="ChEBI" id="CHEBI:77017"/>
    </reaction>
</comment>
<evidence type="ECO:0000256" key="12">
    <source>
        <dbReference type="SAM" id="MobiDB-lite"/>
    </source>
</evidence>
<reference evidence="13" key="1">
    <citation type="submission" date="2022-11" db="EMBL/GenBank/DDBJ databases">
        <title>Centuries of genome instability and evolution in soft-shell clam transmissible cancer (bioRxiv).</title>
        <authorList>
            <person name="Hart S.F.M."/>
            <person name="Yonemitsu M.A."/>
            <person name="Giersch R.M."/>
            <person name="Beal B.F."/>
            <person name="Arriagada G."/>
            <person name="Davis B.W."/>
            <person name="Ostrander E.A."/>
            <person name="Goff S.P."/>
            <person name="Metzger M.J."/>
        </authorList>
    </citation>
    <scope>NUCLEOTIDE SEQUENCE</scope>
    <source>
        <strain evidence="13">MELC-2E11</strain>
        <tissue evidence="13">Siphon/mantle</tissue>
    </source>
</reference>
<evidence type="ECO:0000256" key="10">
    <source>
        <dbReference type="ARBA" id="ARBA00043193"/>
    </source>
</evidence>
<evidence type="ECO:0000256" key="4">
    <source>
        <dbReference type="ARBA" id="ARBA00041057"/>
    </source>
</evidence>
<evidence type="ECO:0000256" key="3">
    <source>
        <dbReference type="ARBA" id="ARBA00022801"/>
    </source>
</evidence>
<gene>
    <name evidence="13" type="ORF">MAR_014770</name>
</gene>
<sequence>MAASKLTKFQGSLVGAVLGDCIGALFEGEWFNKIEMNKILKEVAKIEHAKSSQTGQENSPKKGHDDSLPAKKKRKGEYSFTDDTAMARSVAKSLIQHNQLNAKHLAQRFTEEYMREPFRGYGGSVATVFHGLQEQEYSDVYQPASQQFEGKGSYGNGGAMRIDLTEKITRLTHSHPQAIQGAVLQSYAVYLALVSDKLDVDTFIDSLISKMKPLEERMRGTLGDGSDTGAERVDGKADSNVNADNKSGETSAVSGETNMDSSSTSIDTGQQSGEATVGVGEVTSLPYCQKLEKVREFVKRQEQPPVEEITQELGVYIAALDSVPAAIYCFLRAMNPIDELQTRTWDDSTDVRINGDPKVFVRSYIRVKRMTSLNVANGVVPLGRHVDAKSWATLLCSSVCSSAVPGVKNAGSDSNKL</sequence>
<dbReference type="InterPro" id="IPR050792">
    <property type="entry name" value="ADP-ribosylglycohydrolase"/>
</dbReference>
<feature type="region of interest" description="Disordered" evidence="12">
    <location>
        <begin position="218"/>
        <end position="275"/>
    </location>
</feature>
<proteinExistence type="inferred from homology"/>
<keyword evidence="14" id="KW-1185">Reference proteome</keyword>
<evidence type="ECO:0000256" key="6">
    <source>
        <dbReference type="ARBA" id="ARBA00042471"/>
    </source>
</evidence>
<dbReference type="Proteomes" id="UP001164746">
    <property type="component" value="Chromosome 12"/>
</dbReference>
<evidence type="ECO:0000256" key="11">
    <source>
        <dbReference type="ARBA" id="ARBA00049015"/>
    </source>
</evidence>
<organism evidence="13 14">
    <name type="scientific">Mya arenaria</name>
    <name type="common">Soft-shell clam</name>
    <dbReference type="NCBI Taxonomy" id="6604"/>
    <lineage>
        <taxon>Eukaryota</taxon>
        <taxon>Metazoa</taxon>
        <taxon>Spiralia</taxon>
        <taxon>Lophotrochozoa</taxon>
        <taxon>Mollusca</taxon>
        <taxon>Bivalvia</taxon>
        <taxon>Autobranchia</taxon>
        <taxon>Heteroconchia</taxon>
        <taxon>Euheterodonta</taxon>
        <taxon>Imparidentia</taxon>
        <taxon>Neoheterodontei</taxon>
        <taxon>Myida</taxon>
        <taxon>Myoidea</taxon>
        <taxon>Myidae</taxon>
        <taxon>Mya</taxon>
    </lineage>
</organism>
<dbReference type="EMBL" id="CP111023">
    <property type="protein sequence ID" value="WAR20796.1"/>
    <property type="molecule type" value="Genomic_DNA"/>
</dbReference>
<dbReference type="Gene3D" id="1.10.4080.10">
    <property type="entry name" value="ADP-ribosylation/Crystallin J1"/>
    <property type="match status" value="1"/>
</dbReference>
<keyword evidence="3" id="KW-0378">Hydrolase</keyword>
<feature type="compositionally biased region" description="Basic and acidic residues" evidence="12">
    <location>
        <begin position="59"/>
        <end position="69"/>
    </location>
</feature>
<evidence type="ECO:0000313" key="14">
    <source>
        <dbReference type="Proteomes" id="UP001164746"/>
    </source>
</evidence>
<name>A0ABY7FJ70_MYAAR</name>
<dbReference type="InterPro" id="IPR036705">
    <property type="entry name" value="Ribosyl_crysJ1_sf"/>
</dbReference>
<dbReference type="SUPFAM" id="SSF101478">
    <property type="entry name" value="ADP-ribosylglycohydrolase"/>
    <property type="match status" value="1"/>
</dbReference>
<dbReference type="PANTHER" id="PTHR16222">
    <property type="entry name" value="ADP-RIBOSYLGLYCOHYDROLASE"/>
    <property type="match status" value="1"/>
</dbReference>
<evidence type="ECO:0000256" key="1">
    <source>
        <dbReference type="ARBA" id="ARBA00010702"/>
    </source>
</evidence>
<evidence type="ECO:0000256" key="2">
    <source>
        <dbReference type="ARBA" id="ARBA00012255"/>
    </source>
</evidence>
<evidence type="ECO:0000256" key="8">
    <source>
        <dbReference type="ARBA" id="ARBA00042850"/>
    </source>
</evidence>
<evidence type="ECO:0000256" key="9">
    <source>
        <dbReference type="ARBA" id="ARBA00043187"/>
    </source>
</evidence>
<dbReference type="Pfam" id="PF03747">
    <property type="entry name" value="ADP_ribosyl_GH"/>
    <property type="match status" value="1"/>
</dbReference>
<feature type="region of interest" description="Disordered" evidence="12">
    <location>
        <begin position="48"/>
        <end position="79"/>
    </location>
</feature>
<dbReference type="InterPro" id="IPR005502">
    <property type="entry name" value="Ribosyl_crysJ1"/>
</dbReference>
<dbReference type="EC" id="3.2.1.143" evidence="2"/>
<feature type="compositionally biased region" description="Polar residues" evidence="12">
    <location>
        <begin position="239"/>
        <end position="274"/>
    </location>
</feature>
<dbReference type="PANTHER" id="PTHR16222:SF24">
    <property type="entry name" value="ADP-RIBOSYLHYDROLASE ARH3"/>
    <property type="match status" value="1"/>
</dbReference>
<comment type="similarity">
    <text evidence="1">Belongs to the ADP-ribosylglycohydrolase family.</text>
</comment>
<accession>A0ABY7FJ70</accession>
<evidence type="ECO:0000256" key="7">
    <source>
        <dbReference type="ARBA" id="ARBA00042722"/>
    </source>
</evidence>
<protein>
    <recommendedName>
        <fullName evidence="4">ADP-ribosylhydrolase ARH3</fullName>
        <ecNumber evidence="2">3.2.1.143</ecNumber>
    </recommendedName>
    <alternativeName>
        <fullName evidence="5">ADP-ribose glycohydrolase ARH3</fullName>
    </alternativeName>
    <alternativeName>
        <fullName evidence="6">ADP-ribosylhydrolase 3</fullName>
    </alternativeName>
    <alternativeName>
        <fullName evidence="9">O-acetyl-ADP-ribose deacetylase ARH3</fullName>
    </alternativeName>
    <alternativeName>
        <fullName evidence="10">Poly(ADP-ribose) glycohydrolase ARH3</fullName>
    </alternativeName>
    <alternativeName>
        <fullName evidence="8">[Protein ADP-ribosylarginine] hydrolase-like protein 2</fullName>
    </alternativeName>
    <alternativeName>
        <fullName evidence="7">[Protein ADP-ribosylserine] hydrolase</fullName>
    </alternativeName>
</protein>
<evidence type="ECO:0000313" key="13">
    <source>
        <dbReference type="EMBL" id="WAR20796.1"/>
    </source>
</evidence>
<evidence type="ECO:0000256" key="5">
    <source>
        <dbReference type="ARBA" id="ARBA00042398"/>
    </source>
</evidence>